<dbReference type="InterPro" id="IPR011008">
    <property type="entry name" value="Dimeric_a/b-barrel"/>
</dbReference>
<dbReference type="GO" id="GO:0016853">
    <property type="term" value="F:isomerase activity"/>
    <property type="evidence" value="ECO:0007669"/>
    <property type="project" value="UniProtKB-KW"/>
</dbReference>
<organism evidence="1 2">
    <name type="scientific">Salmonella enterica I</name>
    <dbReference type="NCBI Taxonomy" id="59201"/>
    <lineage>
        <taxon>Bacteria</taxon>
        <taxon>Pseudomonadati</taxon>
        <taxon>Pseudomonadota</taxon>
        <taxon>Gammaproteobacteria</taxon>
        <taxon>Enterobacterales</taxon>
        <taxon>Enterobacteriaceae</taxon>
        <taxon>Salmonella</taxon>
    </lineage>
</organism>
<dbReference type="InterPro" id="IPR008000">
    <property type="entry name" value="Rham/fucose_mutarotase"/>
</dbReference>
<reference evidence="1 2" key="1">
    <citation type="submission" date="2018-12" db="EMBL/GenBank/DDBJ databases">
        <authorList>
            <consortium name="Pathogen Informatics"/>
        </authorList>
    </citation>
    <scope>NUCLEOTIDE SEQUENCE [LARGE SCALE GENOMIC DNA]</scope>
    <source>
        <strain evidence="1 2">NCTC8271</strain>
    </source>
</reference>
<proteinExistence type="predicted"/>
<dbReference type="EMBL" id="LR134148">
    <property type="protein sequence ID" value="VEA43963.1"/>
    <property type="molecule type" value="Genomic_DNA"/>
</dbReference>
<keyword evidence="1" id="KW-0413">Isomerase</keyword>
<gene>
    <name evidence="1" type="primary">rhaM</name>
    <name evidence="1" type="ORF">NCTC8271_05630</name>
</gene>
<dbReference type="EC" id="5.1.3.-" evidence="1"/>
<name>A0A3S4JCU1_SALET</name>
<sequence length="33" mass="4001">MIRKAFVMQVNADAHEEYQRRHNPIWAGGWKPY</sequence>
<evidence type="ECO:0000313" key="1">
    <source>
        <dbReference type="EMBL" id="VEA43963.1"/>
    </source>
</evidence>
<accession>A0A3S4JCU1</accession>
<dbReference type="SUPFAM" id="SSF54909">
    <property type="entry name" value="Dimeric alpha+beta barrel"/>
    <property type="match status" value="1"/>
</dbReference>
<dbReference type="Gene3D" id="3.30.70.100">
    <property type="match status" value="1"/>
</dbReference>
<dbReference type="Pfam" id="PF05336">
    <property type="entry name" value="rhaM"/>
    <property type="match status" value="1"/>
</dbReference>
<evidence type="ECO:0000313" key="2">
    <source>
        <dbReference type="Proteomes" id="UP000273655"/>
    </source>
</evidence>
<protein>
    <submittedName>
        <fullName evidence="1">Cytoplasmic protein</fullName>
        <ecNumber evidence="1">5.1.3.-</ecNumber>
    </submittedName>
</protein>
<dbReference type="AlphaFoldDB" id="A0A3S4JCU1"/>
<dbReference type="Proteomes" id="UP000273655">
    <property type="component" value="Chromosome 1"/>
</dbReference>